<feature type="compositionally biased region" description="Basic and acidic residues" evidence="1">
    <location>
        <begin position="65"/>
        <end position="79"/>
    </location>
</feature>
<feature type="region of interest" description="Disordered" evidence="1">
    <location>
        <begin position="1"/>
        <end position="145"/>
    </location>
</feature>
<dbReference type="Proteomes" id="UP000410984">
    <property type="component" value="Unassembled WGS sequence"/>
</dbReference>
<evidence type="ECO:0000256" key="1">
    <source>
        <dbReference type="SAM" id="MobiDB-lite"/>
    </source>
</evidence>
<reference evidence="2 3" key="1">
    <citation type="submission" date="2019-06" db="EMBL/GenBank/DDBJ databases">
        <authorList>
            <person name="Rodrigo-Torres L."/>
            <person name="Arahal R. D."/>
            <person name="Lucena T."/>
        </authorList>
    </citation>
    <scope>NUCLEOTIDE SEQUENCE [LARGE SCALE GENOMIC DNA]</scope>
    <source>
        <strain evidence="2 3">SB0023/3</strain>
    </source>
</reference>
<feature type="compositionally biased region" description="Basic and acidic residues" evidence="1">
    <location>
        <begin position="122"/>
        <end position="131"/>
    </location>
</feature>
<protein>
    <submittedName>
        <fullName evidence="2">Uncharacterized protein</fullName>
    </submittedName>
</protein>
<feature type="compositionally biased region" description="Polar residues" evidence="1">
    <location>
        <begin position="106"/>
        <end position="121"/>
    </location>
</feature>
<organism evidence="2 3">
    <name type="scientific">Methylobacterium symbioticum</name>
    <dbReference type="NCBI Taxonomy" id="2584084"/>
    <lineage>
        <taxon>Bacteria</taxon>
        <taxon>Pseudomonadati</taxon>
        <taxon>Pseudomonadota</taxon>
        <taxon>Alphaproteobacteria</taxon>
        <taxon>Hyphomicrobiales</taxon>
        <taxon>Methylobacteriaceae</taxon>
        <taxon>Methylobacterium</taxon>
    </lineage>
</organism>
<feature type="region of interest" description="Disordered" evidence="1">
    <location>
        <begin position="166"/>
        <end position="201"/>
    </location>
</feature>
<feature type="compositionally biased region" description="Low complexity" evidence="1">
    <location>
        <begin position="166"/>
        <end position="183"/>
    </location>
</feature>
<evidence type="ECO:0000313" key="3">
    <source>
        <dbReference type="Proteomes" id="UP000410984"/>
    </source>
</evidence>
<dbReference type="AlphaFoldDB" id="A0A509EDV9"/>
<evidence type="ECO:0000313" key="2">
    <source>
        <dbReference type="EMBL" id="VUD71629.1"/>
    </source>
</evidence>
<feature type="compositionally biased region" description="Polar residues" evidence="1">
    <location>
        <begin position="84"/>
        <end position="97"/>
    </location>
</feature>
<accession>A0A509EDV9</accession>
<sequence length="252" mass="26501">MAASMASTHARRRTSARASSGMGKGRSPCRPASAETKLSSSSSNSSAMSRSRRIAALSSMRGSSRHIEAAKRAAADRSAGEAVNTRTASAISRTVTESWAAANPSRRPTSVRASEGWTSDGRSSRPSERNLRTRLSRALGPRGAVPAAISGRSSWMSRAGPCAIQARTASPRPASTAPASRASITGTRPYKPSGSRPARRMRGRWRRTILRARLGGTTGPVKGNSSSIFVVRRVRLRRAGRGAASPPPSAPI</sequence>
<keyword evidence="3" id="KW-1185">Reference proteome</keyword>
<gene>
    <name evidence="2" type="ORF">MET9862_02212</name>
</gene>
<name>A0A509EDV9_9HYPH</name>
<feature type="compositionally biased region" description="Low complexity" evidence="1">
    <location>
        <begin position="32"/>
        <end position="61"/>
    </location>
</feature>
<dbReference type="EMBL" id="CABFPH010000025">
    <property type="protein sequence ID" value="VUD71629.1"/>
    <property type="molecule type" value="Genomic_DNA"/>
</dbReference>
<proteinExistence type="predicted"/>